<keyword evidence="1" id="KW-0812">Transmembrane</keyword>
<sequence length="98" mass="10603">MFNFLDNPAEYKRLMKMEILVAVMAIVASVVMFRLSVMTGALFAAIAGAFFIMDAIVEGLRLLGASHGFSRLMGTLIAIPALAGYLLVMMTLFPAPMV</sequence>
<reference evidence="3" key="1">
    <citation type="submission" date="2014-05" db="EMBL/GenBank/DDBJ databases">
        <title>Whole genome sequencing of Lactobacillus casei NRIC0644.</title>
        <authorList>
            <person name="Atarashi H."/>
            <person name="Yoshida Y."/>
            <person name="Fujimura S."/>
            <person name="Tanaka N."/>
            <person name="Shiwa Y."/>
            <person name="Yoshikawa H."/>
            <person name="Okada S."/>
            <person name="Nakagawa J."/>
        </authorList>
    </citation>
    <scope>NUCLEOTIDE SEQUENCE [LARGE SCALE GENOMIC DNA]</scope>
    <source>
        <strain evidence="3">NRIC0644</strain>
    </source>
</reference>
<keyword evidence="1" id="KW-0472">Membrane</keyword>
<keyword evidence="1" id="KW-1133">Transmembrane helix</keyword>
<accession>A0A0C9QEY2</accession>
<evidence type="ECO:0000256" key="1">
    <source>
        <dbReference type="SAM" id="Phobius"/>
    </source>
</evidence>
<evidence type="ECO:0000313" key="3">
    <source>
        <dbReference type="Proteomes" id="UP000032552"/>
    </source>
</evidence>
<evidence type="ECO:0000313" key="2">
    <source>
        <dbReference type="EMBL" id="GAN37183.1"/>
    </source>
</evidence>
<dbReference type="EMBL" id="BAYM01000099">
    <property type="protein sequence ID" value="GAN37183.1"/>
    <property type="molecule type" value="Genomic_DNA"/>
</dbReference>
<gene>
    <name evidence="2" type="ORF">LC0644_1772</name>
</gene>
<dbReference type="GeneID" id="57088905"/>
<dbReference type="AlphaFoldDB" id="A0A0C9QEY2"/>
<dbReference type="RefSeq" id="WP_003562796.1">
    <property type="nucleotide sequence ID" value="NZ_BAYM01000099.1"/>
</dbReference>
<dbReference type="Proteomes" id="UP000032552">
    <property type="component" value="Unassembled WGS sequence"/>
</dbReference>
<proteinExistence type="predicted"/>
<feature type="transmembrane region" description="Helical" evidence="1">
    <location>
        <begin position="72"/>
        <end position="93"/>
    </location>
</feature>
<name>A0A0C9QEY2_LACPA</name>
<comment type="caution">
    <text evidence="2">The sequence shown here is derived from an EMBL/GenBank/DDBJ whole genome shotgun (WGS) entry which is preliminary data.</text>
</comment>
<feature type="transmembrane region" description="Helical" evidence="1">
    <location>
        <begin position="41"/>
        <end position="60"/>
    </location>
</feature>
<organism evidence="2 3">
    <name type="scientific">Lacticaseibacillus paracasei NRIC 0644</name>
    <dbReference type="NCBI Taxonomy" id="1435038"/>
    <lineage>
        <taxon>Bacteria</taxon>
        <taxon>Bacillati</taxon>
        <taxon>Bacillota</taxon>
        <taxon>Bacilli</taxon>
        <taxon>Lactobacillales</taxon>
        <taxon>Lactobacillaceae</taxon>
        <taxon>Lacticaseibacillus</taxon>
    </lineage>
</organism>
<protein>
    <submittedName>
        <fullName evidence="2">Uncharacterized protein</fullName>
    </submittedName>
</protein>
<feature type="transmembrane region" description="Helical" evidence="1">
    <location>
        <begin position="19"/>
        <end position="35"/>
    </location>
</feature>